<organism evidence="13 14">
    <name type="scientific">Scophthalmus maximus</name>
    <name type="common">Turbot</name>
    <name type="synonym">Psetta maxima</name>
    <dbReference type="NCBI Taxonomy" id="52904"/>
    <lineage>
        <taxon>Eukaryota</taxon>
        <taxon>Metazoa</taxon>
        <taxon>Chordata</taxon>
        <taxon>Craniata</taxon>
        <taxon>Vertebrata</taxon>
        <taxon>Euteleostomi</taxon>
        <taxon>Actinopterygii</taxon>
        <taxon>Neopterygii</taxon>
        <taxon>Teleostei</taxon>
        <taxon>Neoteleostei</taxon>
        <taxon>Acanthomorphata</taxon>
        <taxon>Carangaria</taxon>
        <taxon>Pleuronectiformes</taxon>
        <taxon>Pleuronectoidei</taxon>
        <taxon>Scophthalmidae</taxon>
        <taxon>Scophthalmus</taxon>
    </lineage>
</organism>
<evidence type="ECO:0000256" key="8">
    <source>
        <dbReference type="PIRSR" id="PIRSR001191-1"/>
    </source>
</evidence>
<evidence type="ECO:0000256" key="4">
    <source>
        <dbReference type="ARBA" id="ARBA00022801"/>
    </source>
</evidence>
<protein>
    <recommendedName>
        <fullName evidence="12">Peptidase metallopeptidase domain-containing protein</fullName>
    </recommendedName>
</protein>
<dbReference type="InterPro" id="IPR024079">
    <property type="entry name" value="MetalloPept_cat_dom_sf"/>
</dbReference>
<evidence type="ECO:0000256" key="9">
    <source>
        <dbReference type="PIRSR" id="PIRSR001191-2"/>
    </source>
</evidence>
<keyword evidence="4" id="KW-0378">Hydrolase</keyword>
<feature type="binding site" evidence="10">
    <location>
        <position position="220"/>
    </location>
    <ligand>
        <name>Ca(2+)</name>
        <dbReference type="ChEBI" id="CHEBI:29108"/>
        <label>2</label>
    </ligand>
</feature>
<dbReference type="InterPro" id="IPR021190">
    <property type="entry name" value="Pept_M10A"/>
</dbReference>
<evidence type="ECO:0000259" key="12">
    <source>
        <dbReference type="SMART" id="SM00235"/>
    </source>
</evidence>
<dbReference type="Pfam" id="PF00413">
    <property type="entry name" value="Peptidase_M10"/>
    <property type="match status" value="1"/>
</dbReference>
<feature type="binding site" evidence="10">
    <location>
        <position position="232"/>
    </location>
    <ligand>
        <name>Zn(2+)</name>
        <dbReference type="ChEBI" id="CHEBI:29105"/>
        <label>1</label>
    </ligand>
</feature>
<comment type="cofactor">
    <cofactor evidence="10">
        <name>Ca(2+)</name>
        <dbReference type="ChEBI" id="CHEBI:29108"/>
    </cofactor>
    <text evidence="10">Can bind about 5 Ca(2+) ions per subunit.</text>
</comment>
<dbReference type="InterPro" id="IPR033739">
    <property type="entry name" value="M10A_MMP"/>
</dbReference>
<keyword evidence="3 9" id="KW-0479">Metal-binding</keyword>
<dbReference type="InterPro" id="IPR036375">
    <property type="entry name" value="Hemopexin-like_dom_sf"/>
</dbReference>
<name>A0A6A4SBL7_SCOMX</name>
<evidence type="ECO:0000256" key="5">
    <source>
        <dbReference type="ARBA" id="ARBA00022833"/>
    </source>
</evidence>
<evidence type="ECO:0000256" key="2">
    <source>
        <dbReference type="ARBA" id="ARBA00022670"/>
    </source>
</evidence>
<keyword evidence="7" id="KW-0482">Metalloprotease</keyword>
<dbReference type="GO" id="GO:0004222">
    <property type="term" value="F:metalloendopeptidase activity"/>
    <property type="evidence" value="ECO:0007669"/>
    <property type="project" value="InterPro"/>
</dbReference>
<dbReference type="InterPro" id="IPR006026">
    <property type="entry name" value="Peptidase_Metallo"/>
</dbReference>
<dbReference type="InterPro" id="IPR002477">
    <property type="entry name" value="Peptidoglycan-bd-like"/>
</dbReference>
<feature type="binding site" evidence="10">
    <location>
        <position position="247"/>
    </location>
    <ligand>
        <name>Zn(2+)</name>
        <dbReference type="ChEBI" id="CHEBI:29105"/>
        <label>1</label>
    </ligand>
</feature>
<evidence type="ECO:0000256" key="1">
    <source>
        <dbReference type="ARBA" id="ARBA00010370"/>
    </source>
</evidence>
<feature type="binding site" evidence="10">
    <location>
        <position position="403"/>
    </location>
    <ligand>
        <name>Ca(2+)</name>
        <dbReference type="ChEBI" id="CHEBI:29108"/>
        <label>5</label>
    </ligand>
</feature>
<keyword evidence="6 10" id="KW-0106">Calcium</keyword>
<comment type="similarity">
    <text evidence="1">Belongs to the peptidase M10A family.</text>
</comment>
<feature type="binding site" evidence="10">
    <location>
        <position position="298"/>
    </location>
    <ligand>
        <name>Zn(2+)</name>
        <dbReference type="ChEBI" id="CHEBI:29105"/>
        <label>2</label>
        <note>catalytic</note>
    </ligand>
</feature>
<dbReference type="FunFam" id="3.40.390.10:FF:000021">
    <property type="entry name" value="Matrix metallopeptidase 28"/>
    <property type="match status" value="1"/>
</dbReference>
<dbReference type="PANTHER" id="PTHR10201:SF298">
    <property type="entry name" value="MATRIX METALLOPROTEINASE-28"/>
    <property type="match status" value="1"/>
</dbReference>
<dbReference type="Proteomes" id="UP000438429">
    <property type="component" value="Unassembled WGS sequence"/>
</dbReference>
<evidence type="ECO:0000313" key="14">
    <source>
        <dbReference type="Proteomes" id="UP000438429"/>
    </source>
</evidence>
<evidence type="ECO:0000256" key="3">
    <source>
        <dbReference type="ARBA" id="ARBA00022723"/>
    </source>
</evidence>
<dbReference type="PROSITE" id="PS51642">
    <property type="entry name" value="HEMOPEXIN_2"/>
    <property type="match status" value="1"/>
</dbReference>
<accession>A0A6A4SBL7</accession>
<feature type="repeat" description="Hemopexin" evidence="11">
    <location>
        <begin position="349"/>
        <end position="397"/>
    </location>
</feature>
<feature type="binding site" evidence="10">
    <location>
        <position position="262"/>
    </location>
    <ligand>
        <name>Ca(2+)</name>
        <dbReference type="ChEBI" id="CHEBI:29108"/>
        <label>3</label>
    </ligand>
</feature>
<dbReference type="Gene3D" id="3.40.390.10">
    <property type="entry name" value="Collagenase (Catalytic Domain)"/>
    <property type="match status" value="1"/>
</dbReference>
<dbReference type="GO" id="GO:0031012">
    <property type="term" value="C:extracellular matrix"/>
    <property type="evidence" value="ECO:0007669"/>
    <property type="project" value="InterPro"/>
</dbReference>
<evidence type="ECO:0000256" key="10">
    <source>
        <dbReference type="PIRSR" id="PIRSR621190-2"/>
    </source>
</evidence>
<dbReference type="GO" id="GO:0008270">
    <property type="term" value="F:zinc ion binding"/>
    <property type="evidence" value="ECO:0007669"/>
    <property type="project" value="InterPro"/>
</dbReference>
<keyword evidence="2" id="KW-0645">Protease</keyword>
<feature type="binding site" evidence="10">
    <location>
        <position position="257"/>
    </location>
    <ligand>
        <name>Zn(2+)</name>
        <dbReference type="ChEBI" id="CHEBI:29105"/>
        <label>1</label>
    </ligand>
</feature>
<evidence type="ECO:0000256" key="6">
    <source>
        <dbReference type="ARBA" id="ARBA00022837"/>
    </source>
</evidence>
<dbReference type="SUPFAM" id="SSF55486">
    <property type="entry name" value="Metalloproteases ('zincins'), catalytic domain"/>
    <property type="match status" value="1"/>
</dbReference>
<feature type="binding site" evidence="10">
    <location>
        <position position="259"/>
    </location>
    <ligand>
        <name>Ca(2+)</name>
        <dbReference type="ChEBI" id="CHEBI:29108"/>
        <label>3</label>
    </ligand>
</feature>
<dbReference type="InterPro" id="IPR018487">
    <property type="entry name" value="Hemopexin-like_repeat"/>
</dbReference>
<dbReference type="CDD" id="cd04278">
    <property type="entry name" value="ZnMc_MMP"/>
    <property type="match status" value="1"/>
</dbReference>
<dbReference type="PRINTS" id="PR00138">
    <property type="entry name" value="MATRIXIN"/>
</dbReference>
<dbReference type="SUPFAM" id="SSF50923">
    <property type="entry name" value="Hemopexin-like domain"/>
    <property type="match status" value="1"/>
</dbReference>
<dbReference type="SMART" id="SM00120">
    <property type="entry name" value="HX"/>
    <property type="match status" value="3"/>
</dbReference>
<keyword evidence="5 9" id="KW-0862">Zinc</keyword>
<sequence length="454" mass="51947">MDFNIEADYLQRGTWKKSVFVLEFSDGFICFAGAYLTKYLQAALQLQVFLEKYGYLHQEDHIHNEVEVQSAISGFQWLSRLPVTGELDGATLRQMTEPRCGVSDEGSRHTWARRVNAIFTGRRAAAGPPRSRRKRSVAQGTFVRRTVFVRVLFECVRDPRKATDRIHCPKWYKRHLTYQIVNRPRHLSLGSVRLVVRAAFQLWSNVSGLLFQEAPGGPADIRLAFYEGDHNDGASNAFDGPGGTLAHAFLPRRGEAHFDMAERWTLNGHKGHNLFMVTAHEIGHTLGLDHSPVRHALMSPYYRKLGRNLVPSWDDIIAVQQLYGKRMWRYTGSVLDPGFPRRSSDLGLPRHPDCAFFYTPLGHMVLFKGSRYSVLNLGTLRQEPYYPRRLTDWTGVPQGTNGALTRPGGRLYLFREQRFWRFDPVKVRVTREGQWAKDLSWTGCGNTPRSNDIL</sequence>
<comment type="caution">
    <text evidence="13">The sequence shown here is derived from an EMBL/GenBank/DDBJ whole genome shotgun (WGS) entry which is preliminary data.</text>
</comment>
<dbReference type="PANTHER" id="PTHR10201">
    <property type="entry name" value="MATRIX METALLOPROTEINASE"/>
    <property type="match status" value="1"/>
</dbReference>
<dbReference type="Pfam" id="PF01471">
    <property type="entry name" value="PG_binding_1"/>
    <property type="match status" value="1"/>
</dbReference>
<feature type="domain" description="Peptidase metallopeptidase" evidence="12">
    <location>
        <begin position="167"/>
        <end position="325"/>
    </location>
</feature>
<dbReference type="GO" id="GO:0030574">
    <property type="term" value="P:collagen catabolic process"/>
    <property type="evidence" value="ECO:0007669"/>
    <property type="project" value="TreeGrafter"/>
</dbReference>
<dbReference type="InterPro" id="IPR001818">
    <property type="entry name" value="Pept_M10_metallopeptidase"/>
</dbReference>
<comment type="cofactor">
    <cofactor evidence="10">
        <name>Zn(2+)</name>
        <dbReference type="ChEBI" id="CHEBI:29105"/>
    </cofactor>
    <text evidence="10">Binds 2 Zn(2+) ions per subunit.</text>
</comment>
<proteinExistence type="inferred from homology"/>
<feature type="binding site" evidence="10">
    <location>
        <position position="262"/>
    </location>
    <ligand>
        <name>Ca(2+)</name>
        <dbReference type="ChEBI" id="CHEBI:29108"/>
        <label>1</label>
    </ligand>
</feature>
<dbReference type="GO" id="GO:0005615">
    <property type="term" value="C:extracellular space"/>
    <property type="evidence" value="ECO:0007669"/>
    <property type="project" value="TreeGrafter"/>
</dbReference>
<dbReference type="GO" id="GO:0030198">
    <property type="term" value="P:extracellular matrix organization"/>
    <property type="evidence" value="ECO:0007669"/>
    <property type="project" value="TreeGrafter"/>
</dbReference>
<reference evidence="13 14" key="1">
    <citation type="submission" date="2019-06" db="EMBL/GenBank/DDBJ databases">
        <title>Draft genomes of female and male turbot (Scophthalmus maximus).</title>
        <authorList>
            <person name="Xu H."/>
            <person name="Xu X.-W."/>
            <person name="Shao C."/>
            <person name="Chen S."/>
        </authorList>
    </citation>
    <scope>NUCLEOTIDE SEQUENCE [LARGE SCALE GENOMIC DNA]</scope>
    <source>
        <strain evidence="13">Ysfricsl-2016a</strain>
        <tissue evidence="13">Blood</tissue>
    </source>
</reference>
<evidence type="ECO:0000256" key="7">
    <source>
        <dbReference type="ARBA" id="ARBA00023049"/>
    </source>
</evidence>
<dbReference type="GO" id="GO:0006508">
    <property type="term" value="P:proteolysis"/>
    <property type="evidence" value="ECO:0007669"/>
    <property type="project" value="UniProtKB-KW"/>
</dbReference>
<feature type="binding site" evidence="9">
    <location>
        <position position="284"/>
    </location>
    <ligand>
        <name>Zn(2+)</name>
        <dbReference type="ChEBI" id="CHEBI:29105"/>
        <label>2</label>
        <note>catalytic</note>
    </ligand>
</feature>
<dbReference type="SMART" id="SM00235">
    <property type="entry name" value="ZnMc"/>
    <property type="match status" value="1"/>
</dbReference>
<feature type="binding site" evidence="10">
    <location>
        <position position="240"/>
    </location>
    <ligand>
        <name>Ca(2+)</name>
        <dbReference type="ChEBI" id="CHEBI:29108"/>
        <label>3</label>
    </ligand>
</feature>
<feature type="binding site" evidence="9">
    <location>
        <position position="290"/>
    </location>
    <ligand>
        <name>Zn(2+)</name>
        <dbReference type="ChEBI" id="CHEBI:29105"/>
        <label>2</label>
        <note>catalytic</note>
    </ligand>
</feature>
<dbReference type="AlphaFoldDB" id="A0A6A4SBL7"/>
<dbReference type="InterPro" id="IPR036365">
    <property type="entry name" value="PGBD-like_sf"/>
</dbReference>
<dbReference type="EMBL" id="VEVO01000015">
    <property type="protein sequence ID" value="KAF0030567.1"/>
    <property type="molecule type" value="Genomic_DNA"/>
</dbReference>
<feature type="binding site" evidence="10">
    <location>
        <position position="239"/>
    </location>
    <ligand>
        <name>Ca(2+)</name>
        <dbReference type="ChEBI" id="CHEBI:29108"/>
        <label>3</label>
    </ligand>
</feature>
<dbReference type="PIRSF" id="PIRSF001191">
    <property type="entry name" value="Peptidase_M10A_matrix"/>
    <property type="match status" value="1"/>
</dbReference>
<gene>
    <name evidence="13" type="ORF">F2P81_017298</name>
</gene>
<dbReference type="Gene3D" id="2.110.10.10">
    <property type="entry name" value="Hemopexin-like domain"/>
    <property type="match status" value="1"/>
</dbReference>
<feature type="active site" evidence="8">
    <location>
        <position position="281"/>
    </location>
</feature>
<evidence type="ECO:0000313" key="13">
    <source>
        <dbReference type="EMBL" id="KAF0030567.1"/>
    </source>
</evidence>
<evidence type="ECO:0000256" key="11">
    <source>
        <dbReference type="PROSITE-ProRule" id="PRU01011"/>
    </source>
</evidence>
<feature type="binding site" evidence="10">
    <location>
        <position position="230"/>
    </location>
    <ligand>
        <name>Zn(2+)</name>
        <dbReference type="ChEBI" id="CHEBI:29105"/>
        <label>1</label>
    </ligand>
</feature>
<dbReference type="SUPFAM" id="SSF47090">
    <property type="entry name" value="PGBD-like"/>
    <property type="match status" value="1"/>
</dbReference>
<feature type="binding site" evidence="9">
    <location>
        <position position="280"/>
    </location>
    <ligand>
        <name>Zn(2+)</name>
        <dbReference type="ChEBI" id="CHEBI:29105"/>
        <label>2</label>
        <note>catalytic</note>
    </ligand>
</feature>